<accession>A0A5M8NYF1</accession>
<comment type="caution">
    <text evidence="1">The sequence shown here is derived from an EMBL/GenBank/DDBJ whole genome shotgun (WGS) entry which is preliminary data.</text>
</comment>
<evidence type="ECO:0000313" key="1">
    <source>
        <dbReference type="EMBL" id="KAA6300645.1"/>
    </source>
</evidence>
<organism evidence="1 2">
    <name type="scientific">Candidatus Ordinivivax streblomastigis</name>
    <dbReference type="NCBI Taxonomy" id="2540710"/>
    <lineage>
        <taxon>Bacteria</taxon>
        <taxon>Pseudomonadati</taxon>
        <taxon>Bacteroidota</taxon>
        <taxon>Bacteroidia</taxon>
        <taxon>Bacteroidales</taxon>
        <taxon>Candidatus Ordinivivax</taxon>
    </lineage>
</organism>
<dbReference type="Proteomes" id="UP000324575">
    <property type="component" value="Unassembled WGS sequence"/>
</dbReference>
<dbReference type="PROSITE" id="PS51257">
    <property type="entry name" value="PROKAR_LIPOPROTEIN"/>
    <property type="match status" value="1"/>
</dbReference>
<dbReference type="EMBL" id="SNRX01000059">
    <property type="protein sequence ID" value="KAA6300645.1"/>
    <property type="molecule type" value="Genomic_DNA"/>
</dbReference>
<dbReference type="AlphaFoldDB" id="A0A5M8NYF1"/>
<sequence length="79" mass="8916">MIRKIRGFSLWFLLAWMAGCDSVHEFPGEDPVDPSLVEIDITMQIDMQIDLDIDMEVASENTLQTYASMLEGIMTCVTS</sequence>
<protein>
    <submittedName>
        <fullName evidence="1">Uncharacterized protein</fullName>
    </submittedName>
</protein>
<name>A0A5M8NYF1_9BACT</name>
<proteinExistence type="predicted"/>
<evidence type="ECO:0000313" key="2">
    <source>
        <dbReference type="Proteomes" id="UP000324575"/>
    </source>
</evidence>
<gene>
    <name evidence="1" type="ORF">EZS26_003206</name>
</gene>
<reference evidence="1 2" key="1">
    <citation type="submission" date="2019-03" db="EMBL/GenBank/DDBJ databases">
        <title>Single cell metagenomics reveals metabolic interactions within the superorganism composed of flagellate Streblomastix strix and complex community of Bacteroidetes bacteria on its surface.</title>
        <authorList>
            <person name="Treitli S.C."/>
            <person name="Kolisko M."/>
            <person name="Husnik F."/>
            <person name="Keeling P."/>
            <person name="Hampl V."/>
        </authorList>
    </citation>
    <scope>NUCLEOTIDE SEQUENCE [LARGE SCALE GENOMIC DNA]</scope>
    <source>
        <strain evidence="1">St1</strain>
    </source>
</reference>